<dbReference type="Proteomes" id="UP000253061">
    <property type="component" value="Unassembled WGS sequence"/>
</dbReference>
<dbReference type="AlphaFoldDB" id="A0A367V8G6"/>
<dbReference type="RefSeq" id="WP_062955577.1">
    <property type="nucleotide sequence ID" value="NZ_JPWB01000005.1"/>
</dbReference>
<name>A0A367V8G6_9PROT</name>
<evidence type="ECO:0008006" key="3">
    <source>
        <dbReference type="Google" id="ProtNLM"/>
    </source>
</evidence>
<accession>A0A367V8G6</accession>
<dbReference type="EMBL" id="JPWB01000005">
    <property type="protein sequence ID" value="RCK21495.1"/>
    <property type="molecule type" value="Genomic_DNA"/>
</dbReference>
<dbReference type="Gene3D" id="1.50.10.20">
    <property type="match status" value="1"/>
</dbReference>
<comment type="caution">
    <text evidence="1">The sequence shown here is derived from an EMBL/GenBank/DDBJ whole genome shotgun (WGS) entry which is preliminary data.</text>
</comment>
<reference evidence="1 2" key="1">
    <citation type="submission" date="2014-07" db="EMBL/GenBank/DDBJ databases">
        <title>Draft genome sequence of Thalassospira profundimaris R8-17.</title>
        <authorList>
            <person name="Lai Q."/>
            <person name="Shao Z."/>
        </authorList>
    </citation>
    <scope>NUCLEOTIDE SEQUENCE [LARGE SCALE GENOMIC DNA]</scope>
    <source>
        <strain evidence="1 2">R8-17</strain>
    </source>
</reference>
<proteinExistence type="predicted"/>
<evidence type="ECO:0000313" key="2">
    <source>
        <dbReference type="Proteomes" id="UP000253061"/>
    </source>
</evidence>
<protein>
    <recommendedName>
        <fullName evidence="3">Squalene cyclase C-terminal domain-containing protein</fullName>
    </recommendedName>
</protein>
<sequence length="451" mass="49947">MDRDRLIDIRDRVLARMVADGFAGADPFDGLESAVFRASGLGRFWCARLAWLQAIKRGPAALRKVVRIPKMVNPKTLALLGGAGQGVVLCDVRDRLLELQNPDGGWGYPFEWQARAFYATRHQSNAIATSFVVDALLQSGMQNDHPALVHTAGFVEGKLWREGYFAYFDHSNVEIHNASLWAAFVLYRMIGPNDKTTQAVERIIAAQKADGSWAYGTRSHHRFVDGFHTGYVLDLLDRLRASGLDGLNGLDKAIACGWQFYRAACFDKNDLPRSDAGRDGFLDAHAVAQAMASLCRFGDRGGAIQVAEWAAENLFDPGRDLFFAGIKKDGRPDRRNYMRWTQAWMVWALSIVIENTGPNLSNLQDQTMSNFDPTVPISFAHPDPDRAEKEAALRTLPEPAFRALYDITRAAASRAKAEGAMEALYGLTRGMKTLQRIGAEQGIILGIRRGG</sequence>
<dbReference type="SUPFAM" id="SSF48239">
    <property type="entry name" value="Terpenoid cyclases/Protein prenyltransferases"/>
    <property type="match status" value="1"/>
</dbReference>
<gene>
    <name evidence="1" type="ORF">TH6_12870</name>
</gene>
<dbReference type="InterPro" id="IPR008930">
    <property type="entry name" value="Terpenoid_cyclase/PrenylTrfase"/>
</dbReference>
<evidence type="ECO:0000313" key="1">
    <source>
        <dbReference type="EMBL" id="RCK21495.1"/>
    </source>
</evidence>
<organism evidence="1 2">
    <name type="scientific">Thalassospira profundimaris</name>
    <dbReference type="NCBI Taxonomy" id="502049"/>
    <lineage>
        <taxon>Bacteria</taxon>
        <taxon>Pseudomonadati</taxon>
        <taxon>Pseudomonadota</taxon>
        <taxon>Alphaproteobacteria</taxon>
        <taxon>Rhodospirillales</taxon>
        <taxon>Thalassospiraceae</taxon>
        <taxon>Thalassospira</taxon>
    </lineage>
</organism>